<keyword evidence="2" id="KW-1185">Reference proteome</keyword>
<evidence type="ECO:0000313" key="1">
    <source>
        <dbReference type="EMBL" id="KAK2591468.1"/>
    </source>
</evidence>
<protein>
    <submittedName>
        <fullName evidence="1">Uncharacterized protein</fullName>
    </submittedName>
</protein>
<proteinExistence type="predicted"/>
<dbReference type="EMBL" id="JASWJB010000333">
    <property type="protein sequence ID" value="KAK2591468.1"/>
    <property type="molecule type" value="Genomic_DNA"/>
</dbReference>
<name>A0AAJ0CGJ8_9HYPO</name>
<gene>
    <name evidence="1" type="ORF">QQS21_010844</name>
</gene>
<evidence type="ECO:0000313" key="2">
    <source>
        <dbReference type="Proteomes" id="UP001251528"/>
    </source>
</evidence>
<organism evidence="1 2">
    <name type="scientific">Conoideocrella luteorostrata</name>
    <dbReference type="NCBI Taxonomy" id="1105319"/>
    <lineage>
        <taxon>Eukaryota</taxon>
        <taxon>Fungi</taxon>
        <taxon>Dikarya</taxon>
        <taxon>Ascomycota</taxon>
        <taxon>Pezizomycotina</taxon>
        <taxon>Sordariomycetes</taxon>
        <taxon>Hypocreomycetidae</taxon>
        <taxon>Hypocreales</taxon>
        <taxon>Clavicipitaceae</taxon>
        <taxon>Conoideocrella</taxon>
    </lineage>
</organism>
<dbReference type="Proteomes" id="UP001251528">
    <property type="component" value="Unassembled WGS sequence"/>
</dbReference>
<reference evidence="1" key="1">
    <citation type="submission" date="2023-06" db="EMBL/GenBank/DDBJ databases">
        <title>Conoideocrella luteorostrata (Hypocreales: Clavicipitaceae), a potential biocontrol fungus for elongate hemlock scale in United States Christmas tree production areas.</title>
        <authorList>
            <person name="Barrett H."/>
            <person name="Lovett B."/>
            <person name="Macias A.M."/>
            <person name="Stajich J.E."/>
            <person name="Kasson M.T."/>
        </authorList>
    </citation>
    <scope>NUCLEOTIDE SEQUENCE</scope>
    <source>
        <strain evidence="1">ARSEF 14590</strain>
    </source>
</reference>
<accession>A0AAJ0CGJ8</accession>
<comment type="caution">
    <text evidence="1">The sequence shown here is derived from an EMBL/GenBank/DDBJ whole genome shotgun (WGS) entry which is preliminary data.</text>
</comment>
<sequence>MEIIASALHPIPALVWGERAFAALGVRLVCKNYLLVIEDDAFDAAVQRLRSSNFRDWSWSYGCAVPNSYQSGLTQNIYRSVVNGYRYLDQNSARFLFPVEQQSTSSTAKVVLLPSSYAHLHLKSMSQNIARRDDNIIYPDGAALLQSFVQTIVREPTPGKWTSKLDMWSITYVYGELMLADDVLDLCDDEKAKDWFNDAIQRFGNGIDRVTCTKRLGRVGYDERLARIP</sequence>
<dbReference type="AlphaFoldDB" id="A0AAJ0CGJ8"/>